<keyword evidence="1" id="KW-0472">Membrane</keyword>
<organism evidence="2 3">
    <name type="scientific">Ophiocordyceps sinensis</name>
    <dbReference type="NCBI Taxonomy" id="72228"/>
    <lineage>
        <taxon>Eukaryota</taxon>
        <taxon>Fungi</taxon>
        <taxon>Dikarya</taxon>
        <taxon>Ascomycota</taxon>
        <taxon>Pezizomycotina</taxon>
        <taxon>Sordariomycetes</taxon>
        <taxon>Hypocreomycetidae</taxon>
        <taxon>Hypocreales</taxon>
        <taxon>Ophiocordycipitaceae</taxon>
        <taxon>Ophiocordyceps</taxon>
    </lineage>
</organism>
<dbReference type="AlphaFoldDB" id="A0A8H4PZK5"/>
<sequence length="89" mass="10073">MPRLAIVGIWEQAVILLVTTLIAFAIGFAAGVFKTRGNVGLPKRRSKRREKLYDAMESDETDVEDELVLDHAPNWANSEDDDYRQGLRL</sequence>
<comment type="caution">
    <text evidence="2">The sequence shown here is derived from an EMBL/GenBank/DDBJ whole genome shotgun (WGS) entry which is preliminary data.</text>
</comment>
<feature type="transmembrane region" description="Helical" evidence="1">
    <location>
        <begin position="12"/>
        <end position="33"/>
    </location>
</feature>
<proteinExistence type="predicted"/>
<evidence type="ECO:0000313" key="3">
    <source>
        <dbReference type="Proteomes" id="UP000557566"/>
    </source>
</evidence>
<protein>
    <submittedName>
        <fullName evidence="2">Uncharacterized protein</fullName>
    </submittedName>
</protein>
<name>A0A8H4PZK5_9HYPO</name>
<evidence type="ECO:0000313" key="2">
    <source>
        <dbReference type="EMBL" id="KAF4513359.1"/>
    </source>
</evidence>
<keyword evidence="3" id="KW-1185">Reference proteome</keyword>
<dbReference type="Proteomes" id="UP000557566">
    <property type="component" value="Unassembled WGS sequence"/>
</dbReference>
<dbReference type="EMBL" id="JAAVMX010000001">
    <property type="protein sequence ID" value="KAF4513359.1"/>
    <property type="molecule type" value="Genomic_DNA"/>
</dbReference>
<accession>A0A8H4PZK5</accession>
<evidence type="ECO:0000256" key="1">
    <source>
        <dbReference type="SAM" id="Phobius"/>
    </source>
</evidence>
<reference evidence="2 3" key="1">
    <citation type="journal article" date="2020" name="Genome Biol. Evol.">
        <title>A new high-quality draft genome assembly of the Chinese cordyceps Ophiocordyceps sinensis.</title>
        <authorList>
            <person name="Shu R."/>
            <person name="Zhang J."/>
            <person name="Meng Q."/>
            <person name="Zhang H."/>
            <person name="Zhou G."/>
            <person name="Li M."/>
            <person name="Wu P."/>
            <person name="Zhao Y."/>
            <person name="Chen C."/>
            <person name="Qin Q."/>
        </authorList>
    </citation>
    <scope>NUCLEOTIDE SEQUENCE [LARGE SCALE GENOMIC DNA]</scope>
    <source>
        <strain evidence="2 3">IOZ07</strain>
    </source>
</reference>
<gene>
    <name evidence="2" type="ORF">G6O67_000637</name>
</gene>
<keyword evidence="1" id="KW-1133">Transmembrane helix</keyword>
<keyword evidence="1" id="KW-0812">Transmembrane</keyword>